<dbReference type="AlphaFoldDB" id="A0A815A0G5"/>
<reference evidence="2" key="1">
    <citation type="submission" date="2021-02" db="EMBL/GenBank/DDBJ databases">
        <authorList>
            <person name="Nowell W R."/>
        </authorList>
    </citation>
    <scope>NUCLEOTIDE SEQUENCE</scope>
</reference>
<organism evidence="2 3">
    <name type="scientific">Adineta ricciae</name>
    <name type="common">Rotifer</name>
    <dbReference type="NCBI Taxonomy" id="249248"/>
    <lineage>
        <taxon>Eukaryota</taxon>
        <taxon>Metazoa</taxon>
        <taxon>Spiralia</taxon>
        <taxon>Gnathifera</taxon>
        <taxon>Rotifera</taxon>
        <taxon>Eurotatoria</taxon>
        <taxon>Bdelloidea</taxon>
        <taxon>Adinetida</taxon>
        <taxon>Adinetidae</taxon>
        <taxon>Adineta</taxon>
    </lineage>
</organism>
<feature type="region of interest" description="Disordered" evidence="1">
    <location>
        <begin position="557"/>
        <end position="667"/>
    </location>
</feature>
<protein>
    <submittedName>
        <fullName evidence="2">Uncharacterized protein</fullName>
    </submittedName>
</protein>
<name>A0A815A0G5_ADIRI</name>
<feature type="compositionally biased region" description="Polar residues" evidence="1">
    <location>
        <begin position="655"/>
        <end position="667"/>
    </location>
</feature>
<gene>
    <name evidence="2" type="ORF">XAT740_LOCUS26237</name>
</gene>
<feature type="region of interest" description="Disordered" evidence="1">
    <location>
        <begin position="382"/>
        <end position="403"/>
    </location>
</feature>
<comment type="caution">
    <text evidence="2">The sequence shown here is derived from an EMBL/GenBank/DDBJ whole genome shotgun (WGS) entry which is preliminary data.</text>
</comment>
<keyword evidence="3" id="KW-1185">Reference proteome</keyword>
<dbReference type="Proteomes" id="UP000663828">
    <property type="component" value="Unassembled WGS sequence"/>
</dbReference>
<evidence type="ECO:0000313" key="2">
    <source>
        <dbReference type="EMBL" id="CAF1250638.1"/>
    </source>
</evidence>
<proteinExistence type="predicted"/>
<dbReference type="EMBL" id="CAJNOR010002122">
    <property type="protein sequence ID" value="CAF1250638.1"/>
    <property type="molecule type" value="Genomic_DNA"/>
</dbReference>
<evidence type="ECO:0000313" key="3">
    <source>
        <dbReference type="Proteomes" id="UP000663828"/>
    </source>
</evidence>
<feature type="compositionally biased region" description="Basic and acidic residues" evidence="1">
    <location>
        <begin position="636"/>
        <end position="654"/>
    </location>
</feature>
<sequence length="667" mass="73481">MGGRLGRNRAATDPFYTPVPPPTAYQTVYDPSGGLGTYDPYGGYEYVPTQTMANLYRGSVVPQPSRYGGLYAQGLNQIPGAPPWNYGNYYLGNTTMQMMPFMMNNFAQYGGMQALGVLGNAGASMMPNMVANFCCMPQSYNMPPMPCCIPQSHSMPMNAPMVAAATPLPIAFNPLVQGMYPSASMNPVNWMTPSSFMSALTSGPMPYRPPAYQFPSNVGMVMAIPYGTPNPLFSAPAYNMGTPSYSYAPQPSCCSYYQCCPPAMSPPVTYYPRPVSIPQQYPVPYAAPFPIPNIQQVPVIRPIPVIARPVVANIQQPLPLPYTEALQPSQGAYTNGVIAQPIVLTSHHDVSQNLATFNESTRGTLPVYNSSDRSNSLIGQPILSSFSSTSPNKGQDESITVSQAKSQYQYSNAAELSSDRYRRYMPAIPRSSFTHNDIYSTMPRSDPIIPPILYGELISDSGWLPKETELPMYPTVLTKKKHKKRPSFGSETFKPLTSTPGHRVSFLARRRRRHSGSSASEYDCTICQEQRGKSRLRKYYGSSTLSSLLSSGKKAGHRLLSSNDSVPSSALYSPPTLEKEDYKSHTRNSISKRSKKKSSSSDRSTSPILLRKSSLRNSRQNMTIHEVDEEQEREQEEPGTKISDDNDSSLEKSEQQTSQISLLSKDE</sequence>
<feature type="region of interest" description="Disordered" evidence="1">
    <location>
        <begin position="484"/>
        <end position="512"/>
    </location>
</feature>
<feature type="compositionally biased region" description="Polar residues" evidence="1">
    <location>
        <begin position="560"/>
        <end position="571"/>
    </location>
</feature>
<accession>A0A815A0G5</accession>
<evidence type="ECO:0000256" key="1">
    <source>
        <dbReference type="SAM" id="MobiDB-lite"/>
    </source>
</evidence>